<dbReference type="EMBL" id="JACETM010000043">
    <property type="protein sequence ID" value="MBA4724313.1"/>
    <property type="molecule type" value="Genomic_DNA"/>
</dbReference>
<feature type="transmembrane region" description="Helical" evidence="1">
    <location>
        <begin position="195"/>
        <end position="215"/>
    </location>
</feature>
<evidence type="ECO:0000259" key="2">
    <source>
        <dbReference type="Pfam" id="PF25231"/>
    </source>
</evidence>
<dbReference type="Proteomes" id="UP000585327">
    <property type="component" value="Unassembled WGS sequence"/>
</dbReference>
<gene>
    <name evidence="3" type="ORF">H2021_03740</name>
</gene>
<dbReference type="Pfam" id="PF25231">
    <property type="entry name" value="DUF7847"/>
    <property type="match status" value="1"/>
</dbReference>
<dbReference type="InterPro" id="IPR010380">
    <property type="entry name" value="DUF975"/>
</dbReference>
<protein>
    <recommendedName>
        <fullName evidence="2">DUF7847 domain-containing protein</fullName>
    </recommendedName>
</protein>
<evidence type="ECO:0000313" key="4">
    <source>
        <dbReference type="Proteomes" id="UP000585327"/>
    </source>
</evidence>
<feature type="transmembrane region" description="Helical" evidence="1">
    <location>
        <begin position="167"/>
        <end position="189"/>
    </location>
</feature>
<evidence type="ECO:0000256" key="1">
    <source>
        <dbReference type="SAM" id="Phobius"/>
    </source>
</evidence>
<organism evidence="3 4">
    <name type="scientific">SAR86 cluster bacterium</name>
    <dbReference type="NCBI Taxonomy" id="2030880"/>
    <lineage>
        <taxon>Bacteria</taxon>
        <taxon>Pseudomonadati</taxon>
        <taxon>Pseudomonadota</taxon>
        <taxon>Gammaproteobacteria</taxon>
        <taxon>SAR86 cluster</taxon>
    </lineage>
</organism>
<dbReference type="AlphaFoldDB" id="A0A838YSA2"/>
<keyword evidence="1" id="KW-0812">Transmembrane</keyword>
<feature type="transmembrane region" description="Helical" evidence="1">
    <location>
        <begin position="15"/>
        <end position="36"/>
    </location>
</feature>
<name>A0A838YSA2_9GAMM</name>
<dbReference type="PANTHER" id="PTHR40076:SF1">
    <property type="entry name" value="MEMBRANE PROTEIN"/>
    <property type="match status" value="1"/>
</dbReference>
<dbReference type="PANTHER" id="PTHR40076">
    <property type="entry name" value="MEMBRANE PROTEIN-RELATED"/>
    <property type="match status" value="1"/>
</dbReference>
<keyword evidence="1" id="KW-1133">Transmembrane helix</keyword>
<feature type="domain" description="DUF7847" evidence="2">
    <location>
        <begin position="112"/>
        <end position="189"/>
    </location>
</feature>
<proteinExistence type="predicted"/>
<sequence>MNQFINAWKFFIDNAGYLIALALPVAFMEVSMASILQPIQQLTQPEDFVEYINSNGAIFLAVAFLAIIVQMGFLGGLWIGFDSLDNDKDISPLDAQLQAMKRVFSILGASIVIGIASFLGFLLLILPGIYVMARLSLTYGYIVLENKSVSDSIQESWRMTDEHGGRLFGLTLSFVALTIIFSLIIATLIQPGLTNLIFLAAGEYLFALPLGYIYFTLYKSLKNSID</sequence>
<feature type="transmembrane region" description="Helical" evidence="1">
    <location>
        <begin position="57"/>
        <end position="81"/>
    </location>
</feature>
<reference evidence="3 4" key="1">
    <citation type="submission" date="2020-06" db="EMBL/GenBank/DDBJ databases">
        <title>Dysbiosis in marine aquaculture revealed through microbiome analysis: reverse ecology for environmental sustainability.</title>
        <authorList>
            <person name="Haro-Moreno J.M."/>
            <person name="Coutinho F.H."/>
            <person name="Zaragoza-Solas A."/>
            <person name="Picazo A."/>
            <person name="Almagro-Moreno S."/>
            <person name="Lopez-Perez M."/>
        </authorList>
    </citation>
    <scope>NUCLEOTIDE SEQUENCE [LARGE SCALE GENOMIC DNA]</scope>
    <source>
        <strain evidence="3">MCMED-G42</strain>
    </source>
</reference>
<accession>A0A838YSA2</accession>
<dbReference type="InterPro" id="IPR057169">
    <property type="entry name" value="DUF7847"/>
</dbReference>
<feature type="transmembrane region" description="Helical" evidence="1">
    <location>
        <begin position="103"/>
        <end position="126"/>
    </location>
</feature>
<comment type="caution">
    <text evidence="3">The sequence shown here is derived from an EMBL/GenBank/DDBJ whole genome shotgun (WGS) entry which is preliminary data.</text>
</comment>
<keyword evidence="1" id="KW-0472">Membrane</keyword>
<evidence type="ECO:0000313" key="3">
    <source>
        <dbReference type="EMBL" id="MBA4724313.1"/>
    </source>
</evidence>